<feature type="region of interest" description="Disordered" evidence="1">
    <location>
        <begin position="1"/>
        <end position="23"/>
    </location>
</feature>
<evidence type="ECO:0000256" key="1">
    <source>
        <dbReference type="SAM" id="MobiDB-lite"/>
    </source>
</evidence>
<keyword evidence="3" id="KW-1185">Reference proteome</keyword>
<dbReference type="EMBL" id="CP099422">
    <property type="protein sequence ID" value="USW52936.1"/>
    <property type="molecule type" value="Genomic_DNA"/>
</dbReference>
<gene>
    <name evidence="2" type="ORF">Slin15195_G062550</name>
</gene>
<reference evidence="2" key="1">
    <citation type="submission" date="2022-06" db="EMBL/GenBank/DDBJ databases">
        <title>Complete genome sequences of two strains of the flax pathogen Septoria linicola.</title>
        <authorList>
            <person name="Lapalu N."/>
            <person name="Simon A."/>
            <person name="Demenou B."/>
            <person name="Paumier D."/>
            <person name="Guillot M.-P."/>
            <person name="Gout L."/>
            <person name="Valade R."/>
        </authorList>
    </citation>
    <scope>NUCLEOTIDE SEQUENCE</scope>
    <source>
        <strain evidence="2">SE15195</strain>
    </source>
</reference>
<evidence type="ECO:0000313" key="2">
    <source>
        <dbReference type="EMBL" id="USW52936.1"/>
    </source>
</evidence>
<proteinExistence type="predicted"/>
<evidence type="ECO:0000313" key="3">
    <source>
        <dbReference type="Proteomes" id="UP001056384"/>
    </source>
</evidence>
<organism evidence="2 3">
    <name type="scientific">Septoria linicola</name>
    <dbReference type="NCBI Taxonomy" id="215465"/>
    <lineage>
        <taxon>Eukaryota</taxon>
        <taxon>Fungi</taxon>
        <taxon>Dikarya</taxon>
        <taxon>Ascomycota</taxon>
        <taxon>Pezizomycotina</taxon>
        <taxon>Dothideomycetes</taxon>
        <taxon>Dothideomycetidae</taxon>
        <taxon>Mycosphaerellales</taxon>
        <taxon>Mycosphaerellaceae</taxon>
        <taxon>Septoria</taxon>
    </lineage>
</organism>
<name>A0A9Q9EIM2_9PEZI</name>
<dbReference type="OrthoDB" id="3650975at2759"/>
<sequence length="162" mass="17963">MTTLRSTTPRATGSPLQGDAGVRDVPAHLRDLRSSCAFELLKTTPEEPAGPPLSNFPLPRELRDGIYQYLLAGDYVRAERKPMRPAPDFRAFSFHTNILAMNKEIHREASELLAKRNIFVGITTPGAMSMHLLSFSMCQSSRTSRTPVELSRQAPLSFTSST</sequence>
<accession>A0A9Q9EIM2</accession>
<dbReference type="Proteomes" id="UP001056384">
    <property type="component" value="Chromosome 5"/>
</dbReference>
<dbReference type="AlphaFoldDB" id="A0A9Q9EIM2"/>
<feature type="compositionally biased region" description="Polar residues" evidence="1">
    <location>
        <begin position="1"/>
        <end position="15"/>
    </location>
</feature>
<protein>
    <submittedName>
        <fullName evidence="2">Uncharacterized protein</fullName>
    </submittedName>
</protein>